<accession>A0ABN9SNT5</accession>
<dbReference type="PANTHER" id="PTHR43358:SF4">
    <property type="entry name" value="ALPHA_BETA HYDROLASE FOLD-1 DOMAIN-CONTAINING PROTEIN"/>
    <property type="match status" value="1"/>
</dbReference>
<comment type="caution">
    <text evidence="1">The sequence shown here is derived from an EMBL/GenBank/DDBJ whole genome shotgun (WGS) entry which is preliminary data.</text>
</comment>
<evidence type="ECO:0000313" key="1">
    <source>
        <dbReference type="EMBL" id="CAK0833509.1"/>
    </source>
</evidence>
<dbReference type="EMBL" id="CAUYUJ010012225">
    <property type="protein sequence ID" value="CAK0833509.1"/>
    <property type="molecule type" value="Genomic_DNA"/>
</dbReference>
<evidence type="ECO:0000313" key="2">
    <source>
        <dbReference type="Proteomes" id="UP001189429"/>
    </source>
</evidence>
<keyword evidence="2" id="KW-1185">Reference proteome</keyword>
<name>A0ABN9SNT5_9DINO</name>
<dbReference type="InterPro" id="IPR052920">
    <property type="entry name" value="DNA-binding_regulatory"/>
</dbReference>
<sequence length="98" mass="11135">GDQSQPAESEGGMMDWASSIGVRQGYEELVNAIIRPPRMIYDPKSDLGPAEFSHWGARFMRSDIELENSRGLKLQCSWWKFHPEDTPAAQLPCVIYLH</sequence>
<feature type="non-terminal residue" evidence="1">
    <location>
        <position position="1"/>
    </location>
</feature>
<dbReference type="Proteomes" id="UP001189429">
    <property type="component" value="Unassembled WGS sequence"/>
</dbReference>
<feature type="non-terminal residue" evidence="1">
    <location>
        <position position="98"/>
    </location>
</feature>
<gene>
    <name evidence="1" type="ORF">PCOR1329_LOCUS31196</name>
</gene>
<dbReference type="PANTHER" id="PTHR43358">
    <property type="entry name" value="ALPHA/BETA-HYDROLASE"/>
    <property type="match status" value="1"/>
</dbReference>
<protein>
    <submittedName>
        <fullName evidence="1">Uncharacterized protein</fullName>
    </submittedName>
</protein>
<reference evidence="1" key="1">
    <citation type="submission" date="2023-10" db="EMBL/GenBank/DDBJ databases">
        <authorList>
            <person name="Chen Y."/>
            <person name="Shah S."/>
            <person name="Dougan E. K."/>
            <person name="Thang M."/>
            <person name="Chan C."/>
        </authorList>
    </citation>
    <scope>NUCLEOTIDE SEQUENCE [LARGE SCALE GENOMIC DNA]</scope>
</reference>
<organism evidence="1 2">
    <name type="scientific">Prorocentrum cordatum</name>
    <dbReference type="NCBI Taxonomy" id="2364126"/>
    <lineage>
        <taxon>Eukaryota</taxon>
        <taxon>Sar</taxon>
        <taxon>Alveolata</taxon>
        <taxon>Dinophyceae</taxon>
        <taxon>Prorocentrales</taxon>
        <taxon>Prorocentraceae</taxon>
        <taxon>Prorocentrum</taxon>
    </lineage>
</organism>
<proteinExistence type="predicted"/>